<keyword evidence="2" id="KW-1185">Reference proteome</keyword>
<comment type="caution">
    <text evidence="1">The sequence shown here is derived from an EMBL/GenBank/DDBJ whole genome shotgun (WGS) entry which is preliminary data.</text>
</comment>
<reference evidence="1 2" key="1">
    <citation type="submission" date="2023-01" db="EMBL/GenBank/DDBJ databases">
        <title>Analysis of 21 Apiospora genomes using comparative genomics revels a genus with tremendous synthesis potential of carbohydrate active enzymes and secondary metabolites.</title>
        <authorList>
            <person name="Sorensen T."/>
        </authorList>
    </citation>
    <scope>NUCLEOTIDE SEQUENCE [LARGE SCALE GENOMIC DNA]</scope>
    <source>
        <strain evidence="1 2">CBS 33761</strain>
    </source>
</reference>
<accession>A0ABR1TDZ8</accession>
<dbReference type="EMBL" id="JAQQWK010000003">
    <property type="protein sequence ID" value="KAK8043999.1"/>
    <property type="molecule type" value="Genomic_DNA"/>
</dbReference>
<evidence type="ECO:0000313" key="1">
    <source>
        <dbReference type="EMBL" id="KAK8043999.1"/>
    </source>
</evidence>
<evidence type="ECO:0000313" key="2">
    <source>
        <dbReference type="Proteomes" id="UP001444661"/>
    </source>
</evidence>
<proteinExistence type="predicted"/>
<dbReference type="Proteomes" id="UP001444661">
    <property type="component" value="Unassembled WGS sequence"/>
</dbReference>
<name>A0ABR1TDZ8_9PEZI</name>
<gene>
    <name evidence="1" type="ORF">PG993_004023</name>
</gene>
<sequence>MKTDDGRPKPNWSIDFCGLLRKLASHAIFQGRVELLHLALLWVPICRQDYRGPIRWRNPTSDVLLTNLVRSMWQQDGTKTVKDLHSEVRAPYGPLGPGSFMSDLLQGIEKRVFVARPVGAEAIPVFDLESPEDIPVFDLSVADLRVVKKAANAITTLGFPAFHPMAVSWCVVANMANNGTDFPNTNEELKRVRTAAALSVRRYEARPPIDDLEMQDV</sequence>
<protein>
    <submittedName>
        <fullName evidence="1">Uncharacterized protein</fullName>
    </submittedName>
</protein>
<organism evidence="1 2">
    <name type="scientific">Apiospora rasikravindrae</name>
    <dbReference type="NCBI Taxonomy" id="990691"/>
    <lineage>
        <taxon>Eukaryota</taxon>
        <taxon>Fungi</taxon>
        <taxon>Dikarya</taxon>
        <taxon>Ascomycota</taxon>
        <taxon>Pezizomycotina</taxon>
        <taxon>Sordariomycetes</taxon>
        <taxon>Xylariomycetidae</taxon>
        <taxon>Amphisphaeriales</taxon>
        <taxon>Apiosporaceae</taxon>
        <taxon>Apiospora</taxon>
    </lineage>
</organism>